<keyword evidence="3 7" id="KW-0378">Hydrolase</keyword>
<evidence type="ECO:0000259" key="10">
    <source>
        <dbReference type="Pfam" id="PF04083"/>
    </source>
</evidence>
<evidence type="ECO:0000256" key="5">
    <source>
        <dbReference type="ARBA" id="ARBA00023098"/>
    </source>
</evidence>
<name>A0AAV2ATN3_9ARAC</name>
<comment type="similarity">
    <text evidence="1 7">Belongs to the AB hydrolase superfamily. Lipase family.</text>
</comment>
<protein>
    <recommendedName>
        <fullName evidence="7">Lipase</fullName>
    </recommendedName>
</protein>
<dbReference type="SUPFAM" id="SSF53474">
    <property type="entry name" value="alpha/beta-Hydrolases"/>
    <property type="match status" value="1"/>
</dbReference>
<feature type="active site" description="Nucleophile" evidence="8">
    <location>
        <position position="181"/>
    </location>
</feature>
<dbReference type="FunFam" id="3.40.50.1820:FF:000021">
    <property type="entry name" value="Lipase"/>
    <property type="match status" value="1"/>
</dbReference>
<accession>A0AAV2ATN3</accession>
<keyword evidence="5" id="KW-0443">Lipid metabolism</keyword>
<evidence type="ECO:0000313" key="12">
    <source>
        <dbReference type="Proteomes" id="UP001497382"/>
    </source>
</evidence>
<dbReference type="Gene3D" id="3.40.50.1820">
    <property type="entry name" value="alpha/beta hydrolase"/>
    <property type="match status" value="1"/>
</dbReference>
<feature type="active site" description="Charge relay system" evidence="8">
    <location>
        <position position="352"/>
    </location>
</feature>
<evidence type="ECO:0000256" key="8">
    <source>
        <dbReference type="PIRSR" id="PIRSR000862-1"/>
    </source>
</evidence>
<feature type="signal peptide" evidence="9">
    <location>
        <begin position="1"/>
        <end position="20"/>
    </location>
</feature>
<dbReference type="PANTHER" id="PTHR11005">
    <property type="entry name" value="LYSOSOMAL ACID LIPASE-RELATED"/>
    <property type="match status" value="1"/>
</dbReference>
<proteinExistence type="inferred from homology"/>
<evidence type="ECO:0000313" key="11">
    <source>
        <dbReference type="EMBL" id="CAL1287332.1"/>
    </source>
</evidence>
<sequence>MKPCSLLIFITVVLLKSSNASYDWDIFDIFRWKIDPDFNRNLTELITSKGYPVEQYTAETPDGYLLTVLRIPSGRKNVHNEKQEEKKVIFLQHGLLSSACDWVLNFQNQSLAFILADHGYDVWLGNIRGNTYARRNIYYPPETSKFWNFSFDEMAEYDMPSMIDLVLNVTGKKNLTYIGHSQGTTIAFALLSQKPEYNEKVNMFIGLAPVTTVGHITSAIRYIAPFTADVDFLFSILGVDEFLPNNIVMKYLSEILCDTQAKFICEDVIFLVCGTDYSQLNATRLGVYVSHTPAGASTKSVIHYAQMVNSKKFQKYDYGPKGNMVEYNQTSAPEYHLENITTKIALIWSENDKLADPTDVHILEKKLKNLVSSTPVKLKEFNHLDFVWGVDANKLVYENVLSLLKRYS</sequence>
<keyword evidence="4 7" id="KW-0442">Lipid degradation</keyword>
<dbReference type="AlphaFoldDB" id="A0AAV2ATN3"/>
<evidence type="ECO:0000256" key="4">
    <source>
        <dbReference type="ARBA" id="ARBA00022963"/>
    </source>
</evidence>
<evidence type="ECO:0000256" key="9">
    <source>
        <dbReference type="SAM" id="SignalP"/>
    </source>
</evidence>
<dbReference type="PIRSF" id="PIRSF000862">
    <property type="entry name" value="Steryl_ester_lip"/>
    <property type="match status" value="1"/>
</dbReference>
<keyword evidence="6" id="KW-0325">Glycoprotein</keyword>
<gene>
    <name evidence="11" type="ORF">LARSCL_LOCUS14764</name>
</gene>
<keyword evidence="2 9" id="KW-0732">Signal</keyword>
<evidence type="ECO:0000256" key="7">
    <source>
        <dbReference type="PIRNR" id="PIRNR000862"/>
    </source>
</evidence>
<comment type="caution">
    <text evidence="11">The sequence shown here is derived from an EMBL/GenBank/DDBJ whole genome shotgun (WGS) entry which is preliminary data.</text>
</comment>
<evidence type="ECO:0000256" key="2">
    <source>
        <dbReference type="ARBA" id="ARBA00022729"/>
    </source>
</evidence>
<evidence type="ECO:0000256" key="6">
    <source>
        <dbReference type="ARBA" id="ARBA00023180"/>
    </source>
</evidence>
<feature type="active site" description="Charge relay system" evidence="8">
    <location>
        <position position="383"/>
    </location>
</feature>
<feature type="chain" id="PRO_5043539225" description="Lipase" evidence="9">
    <location>
        <begin position="21"/>
        <end position="408"/>
    </location>
</feature>
<dbReference type="InterPro" id="IPR029058">
    <property type="entry name" value="AB_hydrolase_fold"/>
</dbReference>
<dbReference type="GO" id="GO:0016042">
    <property type="term" value="P:lipid catabolic process"/>
    <property type="evidence" value="ECO:0007669"/>
    <property type="project" value="UniProtKB-KW"/>
</dbReference>
<evidence type="ECO:0000256" key="3">
    <source>
        <dbReference type="ARBA" id="ARBA00022801"/>
    </source>
</evidence>
<keyword evidence="12" id="KW-1185">Reference proteome</keyword>
<organism evidence="11 12">
    <name type="scientific">Larinioides sclopetarius</name>
    <dbReference type="NCBI Taxonomy" id="280406"/>
    <lineage>
        <taxon>Eukaryota</taxon>
        <taxon>Metazoa</taxon>
        <taxon>Ecdysozoa</taxon>
        <taxon>Arthropoda</taxon>
        <taxon>Chelicerata</taxon>
        <taxon>Arachnida</taxon>
        <taxon>Araneae</taxon>
        <taxon>Araneomorphae</taxon>
        <taxon>Entelegynae</taxon>
        <taxon>Araneoidea</taxon>
        <taxon>Araneidae</taxon>
        <taxon>Larinioides</taxon>
    </lineage>
</organism>
<dbReference type="InterPro" id="IPR025483">
    <property type="entry name" value="Lipase_euk"/>
</dbReference>
<dbReference type="EMBL" id="CAXIEN010000216">
    <property type="protein sequence ID" value="CAL1287332.1"/>
    <property type="molecule type" value="Genomic_DNA"/>
</dbReference>
<dbReference type="InterPro" id="IPR006693">
    <property type="entry name" value="AB_hydrolase_lipase"/>
</dbReference>
<feature type="domain" description="Partial AB-hydrolase lipase" evidence="10">
    <location>
        <begin position="43"/>
        <end position="105"/>
    </location>
</feature>
<evidence type="ECO:0000256" key="1">
    <source>
        <dbReference type="ARBA" id="ARBA00010701"/>
    </source>
</evidence>
<reference evidence="11 12" key="1">
    <citation type="submission" date="2024-04" db="EMBL/GenBank/DDBJ databases">
        <authorList>
            <person name="Rising A."/>
            <person name="Reimegard J."/>
            <person name="Sonavane S."/>
            <person name="Akerstrom W."/>
            <person name="Nylinder S."/>
            <person name="Hedman E."/>
            <person name="Kallberg Y."/>
        </authorList>
    </citation>
    <scope>NUCLEOTIDE SEQUENCE [LARGE SCALE GENOMIC DNA]</scope>
</reference>
<dbReference type="Proteomes" id="UP001497382">
    <property type="component" value="Unassembled WGS sequence"/>
</dbReference>
<dbReference type="GO" id="GO:0016788">
    <property type="term" value="F:hydrolase activity, acting on ester bonds"/>
    <property type="evidence" value="ECO:0007669"/>
    <property type="project" value="InterPro"/>
</dbReference>
<dbReference type="Pfam" id="PF04083">
    <property type="entry name" value="Abhydro_lipase"/>
    <property type="match status" value="1"/>
</dbReference>